<dbReference type="Pfam" id="PF25954">
    <property type="entry name" value="Beta-barrel_RND_2"/>
    <property type="match status" value="1"/>
</dbReference>
<dbReference type="InterPro" id="IPR058624">
    <property type="entry name" value="MdtA-like_HH"/>
</dbReference>
<dbReference type="PANTHER" id="PTHR30469">
    <property type="entry name" value="MULTIDRUG RESISTANCE PROTEIN MDTA"/>
    <property type="match status" value="1"/>
</dbReference>
<dbReference type="InterPro" id="IPR058625">
    <property type="entry name" value="MdtA-like_BSH"/>
</dbReference>
<sequence length="353" mass="38583">MKRLAVVLAGAALFATVSAEAAEMPFETMVLEPQPVERIRSAPGTVESRRASRISAEVSGQVVAMPYDVGDSVAKGDTLVRLDDESLRAQLAVTEAALEAAKARAEEARSTFQRTKSLYEQNSASEQQMDEASAALSRAEAQRSQAEAEIRKLRIRLDKTEIQAPVDGVVTATHMEEGELAQPGAPLITVLDPSRLRLTARVQESRIPELLADGEARAWIPALDERFPAERVTIVPQGDPTTHTFQVRLRLPEEAPVSAGMFGRAEFLMGAEDSLVVPRRALVHRNEITGVYVVRENRVVFRLVELGEHSQEGREVLAGLRAGDRIALDPERALRYLKEEQPAAGDEATEAAH</sequence>
<dbReference type="Pfam" id="PF25917">
    <property type="entry name" value="BSH_RND"/>
    <property type="match status" value="1"/>
</dbReference>
<feature type="domain" description="Multidrug resistance protein MdtA-like alpha-helical hairpin" evidence="4">
    <location>
        <begin position="91"/>
        <end position="159"/>
    </location>
</feature>
<evidence type="ECO:0000256" key="1">
    <source>
        <dbReference type="ARBA" id="ARBA00009477"/>
    </source>
</evidence>
<keyword evidence="3" id="KW-0732">Signal</keyword>
<dbReference type="EMBL" id="FMUN01000005">
    <property type="protein sequence ID" value="SCY40477.1"/>
    <property type="molecule type" value="Genomic_DNA"/>
</dbReference>
<comment type="similarity">
    <text evidence="1">Belongs to the membrane fusion protein (MFP) (TC 8.A.1) family.</text>
</comment>
<dbReference type="RefSeq" id="WP_054965287.1">
    <property type="nucleotide sequence ID" value="NZ_FMUN01000005.1"/>
</dbReference>
<evidence type="ECO:0000256" key="2">
    <source>
        <dbReference type="SAM" id="MobiDB-lite"/>
    </source>
</evidence>
<dbReference type="GO" id="GO:1990281">
    <property type="term" value="C:efflux pump complex"/>
    <property type="evidence" value="ECO:0007669"/>
    <property type="project" value="TreeGrafter"/>
</dbReference>
<dbReference type="PANTHER" id="PTHR30469:SF18">
    <property type="entry name" value="RESISTANCE-NODULATION-CELL DIVISION (RND) EFFLUX MEMBRANE FUSION PROTEIN-RELATED"/>
    <property type="match status" value="1"/>
</dbReference>
<organism evidence="7 8">
    <name type="scientific">Thiohalorhabdus denitrificans</name>
    <dbReference type="NCBI Taxonomy" id="381306"/>
    <lineage>
        <taxon>Bacteria</taxon>
        <taxon>Pseudomonadati</taxon>
        <taxon>Pseudomonadota</taxon>
        <taxon>Gammaproteobacteria</taxon>
        <taxon>Thiohalorhabdales</taxon>
        <taxon>Thiohalorhabdaceae</taxon>
        <taxon>Thiohalorhabdus</taxon>
    </lineage>
</organism>
<feature type="domain" description="CusB-like beta-barrel" evidence="6">
    <location>
        <begin position="198"/>
        <end position="266"/>
    </location>
</feature>
<keyword evidence="8" id="KW-1185">Reference proteome</keyword>
<dbReference type="Pfam" id="PF25876">
    <property type="entry name" value="HH_MFP_RND"/>
    <property type="match status" value="1"/>
</dbReference>
<protein>
    <submittedName>
        <fullName evidence="7">RND family efflux transporter, MFP subunit</fullName>
    </submittedName>
</protein>
<dbReference type="SUPFAM" id="SSF111369">
    <property type="entry name" value="HlyD-like secretion proteins"/>
    <property type="match status" value="1"/>
</dbReference>
<reference evidence="8" key="1">
    <citation type="submission" date="2016-10" db="EMBL/GenBank/DDBJ databases">
        <authorList>
            <person name="Varghese N."/>
        </authorList>
    </citation>
    <scope>NUCLEOTIDE SEQUENCE [LARGE SCALE GENOMIC DNA]</scope>
    <source>
        <strain evidence="8">HL 19</strain>
    </source>
</reference>
<dbReference type="Gene3D" id="2.40.420.20">
    <property type="match status" value="1"/>
</dbReference>
<accession>A0A0P9EFB5</accession>
<feature type="region of interest" description="Disordered" evidence="2">
    <location>
        <begin position="119"/>
        <end position="140"/>
    </location>
</feature>
<dbReference type="OrthoDB" id="5730196at2"/>
<dbReference type="GO" id="GO:0015562">
    <property type="term" value="F:efflux transmembrane transporter activity"/>
    <property type="evidence" value="ECO:0007669"/>
    <property type="project" value="TreeGrafter"/>
</dbReference>
<dbReference type="InterPro" id="IPR058792">
    <property type="entry name" value="Beta-barrel_RND_2"/>
</dbReference>
<evidence type="ECO:0000256" key="3">
    <source>
        <dbReference type="SAM" id="SignalP"/>
    </source>
</evidence>
<evidence type="ECO:0000259" key="4">
    <source>
        <dbReference type="Pfam" id="PF25876"/>
    </source>
</evidence>
<evidence type="ECO:0000313" key="8">
    <source>
        <dbReference type="Proteomes" id="UP000183104"/>
    </source>
</evidence>
<name>A0A0P9EFB5_9GAMM</name>
<feature type="signal peptide" evidence="3">
    <location>
        <begin position="1"/>
        <end position="21"/>
    </location>
</feature>
<dbReference type="InterPro" id="IPR006143">
    <property type="entry name" value="RND_pump_MFP"/>
</dbReference>
<evidence type="ECO:0000259" key="5">
    <source>
        <dbReference type="Pfam" id="PF25917"/>
    </source>
</evidence>
<feature type="chain" id="PRO_5010919163" evidence="3">
    <location>
        <begin position="22"/>
        <end position="353"/>
    </location>
</feature>
<evidence type="ECO:0000313" key="7">
    <source>
        <dbReference type="EMBL" id="SCY40477.1"/>
    </source>
</evidence>
<proteinExistence type="inferred from homology"/>
<feature type="domain" description="Multidrug resistance protein MdtA-like barrel-sandwich hybrid" evidence="5">
    <location>
        <begin position="53"/>
        <end position="190"/>
    </location>
</feature>
<dbReference type="AlphaFoldDB" id="A0A0P9EFB5"/>
<dbReference type="Gene3D" id="2.40.50.100">
    <property type="match status" value="1"/>
</dbReference>
<dbReference type="Proteomes" id="UP000183104">
    <property type="component" value="Unassembled WGS sequence"/>
</dbReference>
<evidence type="ECO:0000259" key="6">
    <source>
        <dbReference type="Pfam" id="PF25954"/>
    </source>
</evidence>
<gene>
    <name evidence="7" type="ORF">SAMN05661077_2031</name>
</gene>
<dbReference type="NCBIfam" id="TIGR01730">
    <property type="entry name" value="RND_mfp"/>
    <property type="match status" value="1"/>
</dbReference>
<dbReference type="Gene3D" id="1.10.287.470">
    <property type="entry name" value="Helix hairpin bin"/>
    <property type="match status" value="1"/>
</dbReference>
<dbReference type="STRING" id="381306.AN478_03735"/>
<dbReference type="Gene3D" id="2.40.30.170">
    <property type="match status" value="1"/>
</dbReference>